<proteinExistence type="predicted"/>
<protein>
    <submittedName>
        <fullName evidence="1">Uncharacterized protein</fullName>
    </submittedName>
</protein>
<organism evidence="1 2">
    <name type="scientific">Puccinia triticina</name>
    <dbReference type="NCBI Taxonomy" id="208348"/>
    <lineage>
        <taxon>Eukaryota</taxon>
        <taxon>Fungi</taxon>
        <taxon>Dikarya</taxon>
        <taxon>Basidiomycota</taxon>
        <taxon>Pucciniomycotina</taxon>
        <taxon>Pucciniomycetes</taxon>
        <taxon>Pucciniales</taxon>
        <taxon>Pucciniaceae</taxon>
        <taxon>Puccinia</taxon>
    </lineage>
</organism>
<name>A0ABY7CCE2_9BASI</name>
<dbReference type="GeneID" id="77807270"/>
<gene>
    <name evidence="1" type="ORF">PtA15_2A361</name>
</gene>
<sequence length="76" mass="8414">MPNLHQAISKLRSCKHLLESELKSLYELVRSILVEEPNIQPVVSTPPATHHPLGTSINQRDFAKLFSLNGQPGGQT</sequence>
<accession>A0ABY7CCE2</accession>
<evidence type="ECO:0000313" key="2">
    <source>
        <dbReference type="Proteomes" id="UP001164743"/>
    </source>
</evidence>
<reference evidence="1" key="1">
    <citation type="submission" date="2022-10" db="EMBL/GenBank/DDBJ databases">
        <title>Puccinia triticina Genome sequencing and assembly.</title>
        <authorList>
            <person name="Li C."/>
        </authorList>
    </citation>
    <scope>NUCLEOTIDE SEQUENCE</scope>
    <source>
        <strain evidence="1">Pt15</strain>
    </source>
</reference>
<dbReference type="EMBL" id="CP110422">
    <property type="protein sequence ID" value="WAQ82048.1"/>
    <property type="molecule type" value="Genomic_DNA"/>
</dbReference>
<keyword evidence="2" id="KW-1185">Reference proteome</keyword>
<evidence type="ECO:0000313" key="1">
    <source>
        <dbReference type="EMBL" id="WAQ82048.1"/>
    </source>
</evidence>
<dbReference type="RefSeq" id="XP_053017603.1">
    <property type="nucleotide sequence ID" value="XM_053166375.1"/>
</dbReference>
<dbReference type="Proteomes" id="UP001164743">
    <property type="component" value="Chromosome 2A"/>
</dbReference>